<proteinExistence type="predicted"/>
<organism evidence="1">
    <name type="scientific">marine sediment metagenome</name>
    <dbReference type="NCBI Taxonomy" id="412755"/>
    <lineage>
        <taxon>unclassified sequences</taxon>
        <taxon>metagenomes</taxon>
        <taxon>ecological metagenomes</taxon>
    </lineage>
</organism>
<comment type="caution">
    <text evidence="1">The sequence shown here is derived from an EMBL/GenBank/DDBJ whole genome shotgun (WGS) entry which is preliminary data.</text>
</comment>
<protein>
    <submittedName>
        <fullName evidence="1">Uncharacterized protein</fullName>
    </submittedName>
</protein>
<dbReference type="AlphaFoldDB" id="A0A0F9BYB5"/>
<dbReference type="EMBL" id="LAZR01049550">
    <property type="protein sequence ID" value="KKK89396.1"/>
    <property type="molecule type" value="Genomic_DNA"/>
</dbReference>
<accession>A0A0F9BYB5</accession>
<name>A0A0F9BYB5_9ZZZZ</name>
<gene>
    <name evidence="1" type="ORF">LCGC14_2733520</name>
</gene>
<sequence>MSGCSDVCVDMDYGGEPCKLYREREVVASRPWKCTECNEVIEPGAKYHQATGLADDGMWWVIRTCEGCADCRQLLACEGVWTEGELWPAATEQAFDELARVGLFECFALLKTSAGRVKLQEKFMAWQQANAA</sequence>
<evidence type="ECO:0000313" key="1">
    <source>
        <dbReference type="EMBL" id="KKK89396.1"/>
    </source>
</evidence>
<reference evidence="1" key="1">
    <citation type="journal article" date="2015" name="Nature">
        <title>Complex archaea that bridge the gap between prokaryotes and eukaryotes.</title>
        <authorList>
            <person name="Spang A."/>
            <person name="Saw J.H."/>
            <person name="Jorgensen S.L."/>
            <person name="Zaremba-Niedzwiedzka K."/>
            <person name="Martijn J."/>
            <person name="Lind A.E."/>
            <person name="van Eijk R."/>
            <person name="Schleper C."/>
            <person name="Guy L."/>
            <person name="Ettema T.J."/>
        </authorList>
    </citation>
    <scope>NUCLEOTIDE SEQUENCE</scope>
</reference>